<evidence type="ECO:0000256" key="12">
    <source>
        <dbReference type="ARBA" id="ARBA00023204"/>
    </source>
</evidence>
<dbReference type="Gene3D" id="1.10.340.30">
    <property type="entry name" value="Hypothetical protein, domain 2"/>
    <property type="match status" value="1"/>
</dbReference>
<evidence type="ECO:0000256" key="13">
    <source>
        <dbReference type="ARBA" id="ARBA00023295"/>
    </source>
</evidence>
<evidence type="ECO:0000256" key="15">
    <source>
        <dbReference type="SAM" id="MobiDB-lite"/>
    </source>
</evidence>
<dbReference type="Pfam" id="PF00730">
    <property type="entry name" value="HhH-GPD"/>
    <property type="match status" value="1"/>
</dbReference>
<keyword evidence="13 14" id="KW-0326">Glycosidase</keyword>
<evidence type="ECO:0000256" key="5">
    <source>
        <dbReference type="ARBA" id="ARBA00022023"/>
    </source>
</evidence>
<dbReference type="Pfam" id="PF00633">
    <property type="entry name" value="HHH"/>
    <property type="match status" value="1"/>
</dbReference>
<dbReference type="InterPro" id="IPR000445">
    <property type="entry name" value="HhH_motif"/>
</dbReference>
<evidence type="ECO:0000256" key="7">
    <source>
        <dbReference type="ARBA" id="ARBA00022723"/>
    </source>
</evidence>
<feature type="domain" description="HhH-GPD" evidence="16">
    <location>
        <begin position="59"/>
        <end position="210"/>
    </location>
</feature>
<evidence type="ECO:0000313" key="17">
    <source>
        <dbReference type="EMBL" id="MBD8503456.1"/>
    </source>
</evidence>
<dbReference type="InterPro" id="IPR005760">
    <property type="entry name" value="A/G_AdeGlyc_MutY"/>
</dbReference>
<comment type="catalytic activity">
    <reaction evidence="1 14">
        <text>Hydrolyzes free adenine bases from 7,8-dihydro-8-oxoguanine:adenine mismatched double-stranded DNA, leaving an apurinic site.</text>
        <dbReference type="EC" id="3.2.2.31"/>
    </reaction>
</comment>
<evidence type="ECO:0000256" key="1">
    <source>
        <dbReference type="ARBA" id="ARBA00000843"/>
    </source>
</evidence>
<comment type="cofactor">
    <cofactor evidence="14">
        <name>[4Fe-4S] cluster</name>
        <dbReference type="ChEBI" id="CHEBI:49883"/>
    </cofactor>
    <text evidence="14">Binds 1 [4Fe-4S] cluster.</text>
</comment>
<name>A0ABR9BB80_9RHOO</name>
<dbReference type="InterPro" id="IPR015797">
    <property type="entry name" value="NUDIX_hydrolase-like_dom_sf"/>
</dbReference>
<dbReference type="EC" id="3.2.2.31" evidence="4 14"/>
<comment type="caution">
    <text evidence="17">The sequence shown here is derived from an EMBL/GenBank/DDBJ whole genome shotgun (WGS) entry which is preliminary data.</text>
</comment>
<evidence type="ECO:0000259" key="16">
    <source>
        <dbReference type="SMART" id="SM00478"/>
    </source>
</evidence>
<dbReference type="SMART" id="SM00478">
    <property type="entry name" value="ENDO3c"/>
    <property type="match status" value="1"/>
</dbReference>
<keyword evidence="9" id="KW-0378">Hydrolase</keyword>
<keyword evidence="8 14" id="KW-0227">DNA damage</keyword>
<evidence type="ECO:0000256" key="4">
    <source>
        <dbReference type="ARBA" id="ARBA00012045"/>
    </source>
</evidence>
<evidence type="ECO:0000256" key="2">
    <source>
        <dbReference type="ARBA" id="ARBA00002933"/>
    </source>
</evidence>
<keyword evidence="12" id="KW-0234">DNA repair</keyword>
<evidence type="ECO:0000256" key="9">
    <source>
        <dbReference type="ARBA" id="ARBA00022801"/>
    </source>
</evidence>
<evidence type="ECO:0000256" key="3">
    <source>
        <dbReference type="ARBA" id="ARBA00008343"/>
    </source>
</evidence>
<dbReference type="InterPro" id="IPR029119">
    <property type="entry name" value="MutY_C"/>
</dbReference>
<dbReference type="InterPro" id="IPR003265">
    <property type="entry name" value="HhH-GPD_domain"/>
</dbReference>
<dbReference type="InterPro" id="IPR044298">
    <property type="entry name" value="MIG/MutY"/>
</dbReference>
<dbReference type="Pfam" id="PF14815">
    <property type="entry name" value="NUDIX_4"/>
    <property type="match status" value="1"/>
</dbReference>
<dbReference type="PANTHER" id="PTHR42944:SF1">
    <property type="entry name" value="ADENINE DNA GLYCOSYLASE"/>
    <property type="match status" value="1"/>
</dbReference>
<sequence>MAARTTSVDPACSPENRTKPLSKQDFAGRLIAWQAGHGRHDLPWQHSREPYRVWLSEIMLQQTQVDTVIPYYLRFLTRFPALADLAGAPQEAVLGLWSGLGYYARARNLHKAAQVVMAEHGGQFPRRAEDIARLPGIGRSTAAAIAAFCFGERVPILDGNVKRVLCRAFGVDGFPGERAVEQRLWSLAAELLPESGVDTYIQAQMDLGATVCTRTRPACGRCPLADDCVARREERTAELPAARPRKTPPRRSAQVVVVRAGDAVLLERRPPAGIWGGLLALPEAGEDGAAAWVAQRFGEVAGGSELPPLTHAFTHFVLEIRPWLVDLPGTPPLAADGSLHWQALDALDEAPLPTPVRSILRGLRQG</sequence>
<dbReference type="SUPFAM" id="SSF55811">
    <property type="entry name" value="Nudix"/>
    <property type="match status" value="1"/>
</dbReference>
<dbReference type="PANTHER" id="PTHR42944">
    <property type="entry name" value="ADENINE DNA GLYCOSYLASE"/>
    <property type="match status" value="1"/>
</dbReference>
<evidence type="ECO:0000256" key="14">
    <source>
        <dbReference type="RuleBase" id="RU365096"/>
    </source>
</evidence>
<keyword evidence="11" id="KW-0411">Iron-sulfur</keyword>
<dbReference type="InterPro" id="IPR023170">
    <property type="entry name" value="HhH_base_excis_C"/>
</dbReference>
<evidence type="ECO:0000256" key="6">
    <source>
        <dbReference type="ARBA" id="ARBA00022485"/>
    </source>
</evidence>
<keyword evidence="10 14" id="KW-0408">Iron</keyword>
<accession>A0ABR9BB80</accession>
<dbReference type="CDD" id="cd00056">
    <property type="entry name" value="ENDO3c"/>
    <property type="match status" value="1"/>
</dbReference>
<dbReference type="Gene3D" id="1.10.1670.10">
    <property type="entry name" value="Helix-hairpin-Helix base-excision DNA repair enzymes (C-terminal)"/>
    <property type="match status" value="1"/>
</dbReference>
<keyword evidence="18" id="KW-1185">Reference proteome</keyword>
<protein>
    <recommendedName>
        <fullName evidence="5 14">Adenine DNA glycosylase</fullName>
        <ecNumber evidence="4 14">3.2.2.31</ecNumber>
    </recommendedName>
</protein>
<proteinExistence type="inferred from homology"/>
<dbReference type="SMART" id="SM00525">
    <property type="entry name" value="FES"/>
    <property type="match status" value="1"/>
</dbReference>
<evidence type="ECO:0000256" key="11">
    <source>
        <dbReference type="ARBA" id="ARBA00023014"/>
    </source>
</evidence>
<organism evidence="17 18">
    <name type="scientific">Thauera sedimentorum</name>
    <dbReference type="NCBI Taxonomy" id="2767595"/>
    <lineage>
        <taxon>Bacteria</taxon>
        <taxon>Pseudomonadati</taxon>
        <taxon>Pseudomonadota</taxon>
        <taxon>Betaproteobacteria</taxon>
        <taxon>Rhodocyclales</taxon>
        <taxon>Zoogloeaceae</taxon>
        <taxon>Thauera</taxon>
    </lineage>
</organism>
<dbReference type="Proteomes" id="UP000603602">
    <property type="component" value="Unassembled WGS sequence"/>
</dbReference>
<dbReference type="EMBL" id="JACYTO010000002">
    <property type="protein sequence ID" value="MBD8503456.1"/>
    <property type="molecule type" value="Genomic_DNA"/>
</dbReference>
<reference evidence="18" key="1">
    <citation type="submission" date="2023-07" db="EMBL/GenBank/DDBJ databases">
        <title>Thauera sp. CAU 1555 isolated from sand of Yaerae Beach.</title>
        <authorList>
            <person name="Kim W."/>
        </authorList>
    </citation>
    <scope>NUCLEOTIDE SEQUENCE [LARGE SCALE GENOMIC DNA]</scope>
    <source>
        <strain evidence="18">CAU 1555</strain>
    </source>
</reference>
<dbReference type="SUPFAM" id="SSF48150">
    <property type="entry name" value="DNA-glycosylase"/>
    <property type="match status" value="1"/>
</dbReference>
<comment type="function">
    <text evidence="2">Adenine glycosylase active on G-A mispairs. MutY also corrects error-prone DNA synthesis past GO lesions which are due to the oxidatively damaged form of guanine: 7,8-dihydro-8-oxoguanine (8-oxo-dGTP).</text>
</comment>
<keyword evidence="6" id="KW-0004">4Fe-4S</keyword>
<dbReference type="InterPro" id="IPR003651">
    <property type="entry name" value="Endonuclease3_FeS-loop_motif"/>
</dbReference>
<dbReference type="InterPro" id="IPR004035">
    <property type="entry name" value="Endouclease-III_FeS-bd_BS"/>
</dbReference>
<keyword evidence="7" id="KW-0479">Metal-binding</keyword>
<dbReference type="Pfam" id="PF10576">
    <property type="entry name" value="EndIII_4Fe-2S"/>
    <property type="match status" value="1"/>
</dbReference>
<feature type="region of interest" description="Disordered" evidence="15">
    <location>
        <begin position="1"/>
        <end position="21"/>
    </location>
</feature>
<gene>
    <name evidence="17" type="primary">mutY</name>
    <name evidence="17" type="ORF">IFO67_11230</name>
</gene>
<dbReference type="InterPro" id="IPR011257">
    <property type="entry name" value="DNA_glycosylase"/>
</dbReference>
<evidence type="ECO:0000256" key="10">
    <source>
        <dbReference type="ARBA" id="ARBA00023004"/>
    </source>
</evidence>
<comment type="similarity">
    <text evidence="3 14">Belongs to the Nth/MutY family.</text>
</comment>
<evidence type="ECO:0000313" key="18">
    <source>
        <dbReference type="Proteomes" id="UP000603602"/>
    </source>
</evidence>
<dbReference type="PROSITE" id="PS00764">
    <property type="entry name" value="ENDONUCLEASE_III_1"/>
    <property type="match status" value="1"/>
</dbReference>
<dbReference type="NCBIfam" id="TIGR01084">
    <property type="entry name" value="mutY"/>
    <property type="match status" value="1"/>
</dbReference>
<dbReference type="Gene3D" id="3.90.79.10">
    <property type="entry name" value="Nucleoside Triphosphate Pyrophosphohydrolase"/>
    <property type="match status" value="1"/>
</dbReference>
<dbReference type="CDD" id="cd03431">
    <property type="entry name" value="NUDIX_DNA_Glycosylase_C-MutY"/>
    <property type="match status" value="1"/>
</dbReference>
<evidence type="ECO:0000256" key="8">
    <source>
        <dbReference type="ARBA" id="ARBA00022763"/>
    </source>
</evidence>